<reference evidence="3 4" key="1">
    <citation type="submission" date="2018-08" db="EMBL/GenBank/DDBJ databases">
        <title>Bacillus chawlae sp. nov., Bacillus glennii sp. nov., and Bacillus saganii sp. nov. Isolated from the Vehicle Assembly Building at Kennedy Space Center where the Viking Spacecraft were Assembled.</title>
        <authorList>
            <person name="Seuylemezian A."/>
            <person name="Vaishampayan P."/>
        </authorList>
    </citation>
    <scope>NUCLEOTIDE SEQUENCE [LARGE SCALE GENOMIC DNA]</scope>
    <source>
        <strain evidence="3 4">V47-23a</strain>
    </source>
</reference>
<evidence type="ECO:0000256" key="2">
    <source>
        <dbReference type="ARBA" id="ARBA00022795"/>
    </source>
</evidence>
<evidence type="ECO:0000313" key="4">
    <source>
        <dbReference type="Proteomes" id="UP000264541"/>
    </source>
</evidence>
<comment type="similarity">
    <text evidence="1">Belongs to the FlgD family.</text>
</comment>
<dbReference type="NCBIfam" id="NF007197">
    <property type="entry name" value="PRK09618.1"/>
    <property type="match status" value="1"/>
</dbReference>
<dbReference type="Proteomes" id="UP000264541">
    <property type="component" value="Unassembled WGS sequence"/>
</dbReference>
<keyword evidence="2" id="KW-1005">Bacterial flagellum biogenesis</keyword>
<proteinExistence type="inferred from homology"/>
<organism evidence="3 4">
    <name type="scientific">Peribacillus saganii</name>
    <dbReference type="NCBI Taxonomy" id="2303992"/>
    <lineage>
        <taxon>Bacteria</taxon>
        <taxon>Bacillati</taxon>
        <taxon>Bacillota</taxon>
        <taxon>Bacilli</taxon>
        <taxon>Bacillales</taxon>
        <taxon>Bacillaceae</taxon>
        <taxon>Peribacillus</taxon>
    </lineage>
</organism>
<dbReference type="AlphaFoldDB" id="A0A372LU12"/>
<dbReference type="InterPro" id="IPR005648">
    <property type="entry name" value="FlgD"/>
</dbReference>
<dbReference type="EMBL" id="QVTE01000005">
    <property type="protein sequence ID" value="RFU71290.1"/>
    <property type="molecule type" value="Genomic_DNA"/>
</dbReference>
<name>A0A372LU12_9BACI</name>
<dbReference type="GO" id="GO:0044781">
    <property type="term" value="P:bacterial-type flagellum organization"/>
    <property type="evidence" value="ECO:0007669"/>
    <property type="project" value="UniProtKB-KW"/>
</dbReference>
<dbReference type="OrthoDB" id="280334at2"/>
<evidence type="ECO:0000313" key="3">
    <source>
        <dbReference type="EMBL" id="RFU71290.1"/>
    </source>
</evidence>
<dbReference type="RefSeq" id="WP_117324972.1">
    <property type="nucleotide sequence ID" value="NZ_QVTE01000005.1"/>
</dbReference>
<dbReference type="Pfam" id="PF03963">
    <property type="entry name" value="FlgD"/>
    <property type="match status" value="1"/>
</dbReference>
<protein>
    <submittedName>
        <fullName evidence="3">Flagellar hook assembly protein FlgD</fullName>
    </submittedName>
</protein>
<sequence length="159" mass="17867">MNTNSIDPSLYLSNYQKEKRKTGTDILGKDDFMKILMTQLQNQDPSKPLEDKDFIAQMATFSTLEQITNMSKSIDNLVQMQQQNQLISYNEFIGKEVKWHRVTETDGAEPVVEEGTGVVSSIKFKDNNVTFVLEDGNELLPGNISEVKKVKSETATAGN</sequence>
<keyword evidence="4" id="KW-1185">Reference proteome</keyword>
<accession>A0A372LU12</accession>
<evidence type="ECO:0000256" key="1">
    <source>
        <dbReference type="ARBA" id="ARBA00010577"/>
    </source>
</evidence>
<keyword evidence="3" id="KW-0966">Cell projection</keyword>
<comment type="caution">
    <text evidence="3">The sequence shown here is derived from an EMBL/GenBank/DDBJ whole genome shotgun (WGS) entry which is preliminary data.</text>
</comment>
<gene>
    <name evidence="3" type="primary">flgD</name>
    <name evidence="3" type="ORF">D0469_01915</name>
</gene>
<keyword evidence="3" id="KW-0969">Cilium</keyword>
<keyword evidence="3" id="KW-0282">Flagellum</keyword>